<accession>S8FEL2</accession>
<dbReference type="STRING" id="743788.S8FEL2"/>
<organism evidence="2 3">
    <name type="scientific">Fomitopsis schrenkii</name>
    <name type="common">Brown rot fungus</name>
    <dbReference type="NCBI Taxonomy" id="2126942"/>
    <lineage>
        <taxon>Eukaryota</taxon>
        <taxon>Fungi</taxon>
        <taxon>Dikarya</taxon>
        <taxon>Basidiomycota</taxon>
        <taxon>Agaricomycotina</taxon>
        <taxon>Agaricomycetes</taxon>
        <taxon>Polyporales</taxon>
        <taxon>Fomitopsis</taxon>
    </lineage>
</organism>
<feature type="region of interest" description="Disordered" evidence="1">
    <location>
        <begin position="117"/>
        <end position="157"/>
    </location>
</feature>
<dbReference type="Proteomes" id="UP000015241">
    <property type="component" value="Unassembled WGS sequence"/>
</dbReference>
<evidence type="ECO:0000313" key="3">
    <source>
        <dbReference type="Proteomes" id="UP000015241"/>
    </source>
</evidence>
<dbReference type="InParanoid" id="S8FEL2"/>
<dbReference type="HOGENOM" id="CLU_036734_0_0_1"/>
<dbReference type="AlphaFoldDB" id="S8FEL2"/>
<feature type="compositionally biased region" description="Polar residues" evidence="1">
    <location>
        <begin position="382"/>
        <end position="392"/>
    </location>
</feature>
<dbReference type="OrthoDB" id="2735536at2759"/>
<dbReference type="eggNOG" id="ENOG502SBK0">
    <property type="taxonomic scope" value="Eukaryota"/>
</dbReference>
<name>S8FEL2_FOMSC</name>
<protein>
    <submittedName>
        <fullName evidence="2">Uncharacterized protein</fullName>
    </submittedName>
</protein>
<dbReference type="PANTHER" id="PTHR28058">
    <property type="entry name" value="37S RIBOSOMAL PROTEIN MRP51, MITOCHONDRIAL"/>
    <property type="match status" value="1"/>
</dbReference>
<dbReference type="Pfam" id="PF11709">
    <property type="entry name" value="Mit_ribos_Mrp51"/>
    <property type="match status" value="1"/>
</dbReference>
<dbReference type="PANTHER" id="PTHR28058:SF1">
    <property type="entry name" value="SMALL RIBOSOMAL SUBUNIT PROTEIN BS1M"/>
    <property type="match status" value="1"/>
</dbReference>
<feature type="compositionally biased region" description="Basic and acidic residues" evidence="1">
    <location>
        <begin position="130"/>
        <end position="153"/>
    </location>
</feature>
<evidence type="ECO:0000313" key="2">
    <source>
        <dbReference type="EMBL" id="EPS96854.1"/>
    </source>
</evidence>
<reference evidence="2 3" key="1">
    <citation type="journal article" date="2012" name="Science">
        <title>The Paleozoic origin of enzymatic lignin decomposition reconstructed from 31 fungal genomes.</title>
        <authorList>
            <person name="Floudas D."/>
            <person name="Binder M."/>
            <person name="Riley R."/>
            <person name="Barry K."/>
            <person name="Blanchette R.A."/>
            <person name="Henrissat B."/>
            <person name="Martinez A.T."/>
            <person name="Otillar R."/>
            <person name="Spatafora J.W."/>
            <person name="Yadav J.S."/>
            <person name="Aerts A."/>
            <person name="Benoit I."/>
            <person name="Boyd A."/>
            <person name="Carlson A."/>
            <person name="Copeland A."/>
            <person name="Coutinho P.M."/>
            <person name="de Vries R.P."/>
            <person name="Ferreira P."/>
            <person name="Findley K."/>
            <person name="Foster B."/>
            <person name="Gaskell J."/>
            <person name="Glotzer D."/>
            <person name="Gorecki P."/>
            <person name="Heitman J."/>
            <person name="Hesse C."/>
            <person name="Hori C."/>
            <person name="Igarashi K."/>
            <person name="Jurgens J.A."/>
            <person name="Kallen N."/>
            <person name="Kersten P."/>
            <person name="Kohler A."/>
            <person name="Kuees U."/>
            <person name="Kumar T.K.A."/>
            <person name="Kuo A."/>
            <person name="LaButti K."/>
            <person name="Larrondo L.F."/>
            <person name="Lindquist E."/>
            <person name="Ling A."/>
            <person name="Lombard V."/>
            <person name="Lucas S."/>
            <person name="Lundell T."/>
            <person name="Martin R."/>
            <person name="McLaughlin D.J."/>
            <person name="Morgenstern I."/>
            <person name="Morin E."/>
            <person name="Murat C."/>
            <person name="Nagy L.G."/>
            <person name="Nolan M."/>
            <person name="Ohm R.A."/>
            <person name="Patyshakuliyeva A."/>
            <person name="Rokas A."/>
            <person name="Ruiz-Duenas F.J."/>
            <person name="Sabat G."/>
            <person name="Salamov A."/>
            <person name="Samejima M."/>
            <person name="Schmutz J."/>
            <person name="Slot J.C."/>
            <person name="St John F."/>
            <person name="Stenlid J."/>
            <person name="Sun H."/>
            <person name="Sun S."/>
            <person name="Syed K."/>
            <person name="Tsang A."/>
            <person name="Wiebenga A."/>
            <person name="Young D."/>
            <person name="Pisabarro A."/>
            <person name="Eastwood D.C."/>
            <person name="Martin F."/>
            <person name="Cullen D."/>
            <person name="Grigoriev I.V."/>
            <person name="Hibbett D.S."/>
        </authorList>
    </citation>
    <scope>NUCLEOTIDE SEQUENCE</scope>
    <source>
        <strain evidence="3">FP-58527</strain>
    </source>
</reference>
<gene>
    <name evidence="2" type="ORF">FOMPIDRAFT_1062104</name>
</gene>
<sequence length="431" mass="48787">MSTQAPSHFANLLRQSRFASFDPAIGNVYASYGGHAHRGNWGLKRPLPLRRRKGNVRVQAIDSIAQQTEWTPAERQARWIQMWEEVGVTPKTSDGSWMDKLGTTGLYRWEVDSEFAPAPMPASRPQKTGEAAEKTRLSPETELTKEAKEKGEDENSSEAIPNIYSMTEREFERYLEKLREMRPAFLKYLEEKSKPDEQGRLWQRRRSVEGDDYRRFLMAQAGQEYRSHDSRIIEQKPQRYGGLVYSPQSLLQSKLTTEATPGRILATASAHGSPDSGDYVTSFAGMTPHLHKRSSENRAPLNWRSLGASTDSPDAMRGITPMRMAYARLISAPGTAQKPRDLLTVKMEMEVYVPPQIEHGTQNPYPPGSREYVGHQIAPERNMTQPRTSSRKSQLKEPDWIVKGASGKDVLNTLHVMLSVPKPLAHKPDQF</sequence>
<keyword evidence="3" id="KW-1185">Reference proteome</keyword>
<feature type="region of interest" description="Disordered" evidence="1">
    <location>
        <begin position="379"/>
        <end position="400"/>
    </location>
</feature>
<evidence type="ECO:0000256" key="1">
    <source>
        <dbReference type="SAM" id="MobiDB-lite"/>
    </source>
</evidence>
<dbReference type="InterPro" id="IPR016712">
    <property type="entry name" value="Rbsml_bS1m-like"/>
</dbReference>
<dbReference type="EMBL" id="KE504183">
    <property type="protein sequence ID" value="EPS96854.1"/>
    <property type="molecule type" value="Genomic_DNA"/>
</dbReference>
<proteinExistence type="predicted"/>